<keyword evidence="1 4" id="KW-0812">Transmembrane</keyword>
<keyword evidence="2 4" id="KW-1133">Transmembrane helix</keyword>
<sequence length="209" mass="23374">MSGRAKTVVSIVSPHKAHFAIYLIAHLNVGFVTTLIPLSFSFLTCRSGIPSQQMFWIFFLFYTSLFVGTMANAYLNKKENELRMLIVTSLLMATTLVAATFVTDLLLFTLTFAGLGASMGIQFSEINVSYLKMFPQQHFSLLHTLHLSHSLGAWLASLMFRIVPRPDQGDCRELLFDLPQNVDKLYLLPIIDGRFMIAVYTVIQVGGAV</sequence>
<name>A0AA36G0U3_9BILA</name>
<dbReference type="InterPro" id="IPR036259">
    <property type="entry name" value="MFS_trans_sf"/>
</dbReference>
<evidence type="ECO:0000313" key="5">
    <source>
        <dbReference type="EMBL" id="CAJ0571750.1"/>
    </source>
</evidence>
<accession>A0AA36G0U3</accession>
<reference evidence="5" key="1">
    <citation type="submission" date="2023-06" db="EMBL/GenBank/DDBJ databases">
        <authorList>
            <person name="Delattre M."/>
        </authorList>
    </citation>
    <scope>NUCLEOTIDE SEQUENCE</scope>
    <source>
        <strain evidence="5">AF72</strain>
    </source>
</reference>
<keyword evidence="6" id="KW-1185">Reference proteome</keyword>
<dbReference type="PANTHER" id="PTHR23121:SF10">
    <property type="entry name" value="MAJOR FACILITATOR SUPERFAMILY DOMAIN-CONTAINING PROTEIN 4A"/>
    <property type="match status" value="1"/>
</dbReference>
<dbReference type="EMBL" id="CATQJA010002581">
    <property type="protein sequence ID" value="CAJ0571750.1"/>
    <property type="molecule type" value="Genomic_DNA"/>
</dbReference>
<comment type="caution">
    <text evidence="5">The sequence shown here is derived from an EMBL/GenBank/DDBJ whole genome shotgun (WGS) entry which is preliminary data.</text>
</comment>
<evidence type="ECO:0000256" key="3">
    <source>
        <dbReference type="ARBA" id="ARBA00023136"/>
    </source>
</evidence>
<feature type="transmembrane region" description="Helical" evidence="4">
    <location>
        <begin position="55"/>
        <end position="75"/>
    </location>
</feature>
<dbReference type="AlphaFoldDB" id="A0AA36G0U3"/>
<organism evidence="5 6">
    <name type="scientific">Mesorhabditis spiculigera</name>
    <dbReference type="NCBI Taxonomy" id="96644"/>
    <lineage>
        <taxon>Eukaryota</taxon>
        <taxon>Metazoa</taxon>
        <taxon>Ecdysozoa</taxon>
        <taxon>Nematoda</taxon>
        <taxon>Chromadorea</taxon>
        <taxon>Rhabditida</taxon>
        <taxon>Rhabditina</taxon>
        <taxon>Rhabditomorpha</taxon>
        <taxon>Rhabditoidea</taxon>
        <taxon>Rhabditidae</taxon>
        <taxon>Mesorhabditinae</taxon>
        <taxon>Mesorhabditis</taxon>
    </lineage>
</organism>
<keyword evidence="3 4" id="KW-0472">Membrane</keyword>
<evidence type="ECO:0000256" key="4">
    <source>
        <dbReference type="SAM" id="Phobius"/>
    </source>
</evidence>
<dbReference type="Proteomes" id="UP001177023">
    <property type="component" value="Unassembled WGS sequence"/>
</dbReference>
<feature type="non-terminal residue" evidence="5">
    <location>
        <position position="209"/>
    </location>
</feature>
<evidence type="ECO:0000256" key="2">
    <source>
        <dbReference type="ARBA" id="ARBA00022989"/>
    </source>
</evidence>
<gene>
    <name evidence="5" type="ORF">MSPICULIGERA_LOCUS10150</name>
</gene>
<evidence type="ECO:0000313" key="6">
    <source>
        <dbReference type="Proteomes" id="UP001177023"/>
    </source>
</evidence>
<dbReference type="Gene3D" id="1.20.1250.20">
    <property type="entry name" value="MFS general substrate transporter like domains"/>
    <property type="match status" value="1"/>
</dbReference>
<evidence type="ECO:0000256" key="1">
    <source>
        <dbReference type="ARBA" id="ARBA00022692"/>
    </source>
</evidence>
<dbReference type="SUPFAM" id="SSF103473">
    <property type="entry name" value="MFS general substrate transporter"/>
    <property type="match status" value="1"/>
</dbReference>
<feature type="transmembrane region" description="Helical" evidence="4">
    <location>
        <begin position="21"/>
        <end position="43"/>
    </location>
</feature>
<protein>
    <submittedName>
        <fullName evidence="5">Uncharacterized protein</fullName>
    </submittedName>
</protein>
<proteinExistence type="predicted"/>
<feature type="transmembrane region" description="Helical" evidence="4">
    <location>
        <begin position="96"/>
        <end position="121"/>
    </location>
</feature>
<dbReference type="PANTHER" id="PTHR23121">
    <property type="entry name" value="SODIUM-DEPENDENT GLUCOSE TRANSPORTER 1"/>
    <property type="match status" value="1"/>
</dbReference>